<dbReference type="EMBL" id="JARPUR010000001">
    <property type="protein sequence ID" value="KAK4887799.1"/>
    <property type="molecule type" value="Genomic_DNA"/>
</dbReference>
<dbReference type="GO" id="GO:0005615">
    <property type="term" value="C:extracellular space"/>
    <property type="evidence" value="ECO:0007669"/>
    <property type="project" value="TreeGrafter"/>
</dbReference>
<dbReference type="InterPro" id="IPR019356">
    <property type="entry name" value="Menorin_dom"/>
</dbReference>
<dbReference type="PANTHER" id="PTHR21184">
    <property type="entry name" value="MENORIN (DENDRITIC BRANCHING PROTEIN)"/>
    <property type="match status" value="1"/>
</dbReference>
<evidence type="ECO:0000259" key="3">
    <source>
        <dbReference type="Pfam" id="PF10223"/>
    </source>
</evidence>
<protein>
    <recommendedName>
        <fullName evidence="3">Menorin-like domain-containing protein</fullName>
    </recommendedName>
</protein>
<reference evidence="5" key="1">
    <citation type="submission" date="2023-01" db="EMBL/GenBank/DDBJ databases">
        <title>Key to firefly adult light organ development and bioluminescence: homeobox transcription factors regulate luciferase expression and transportation to peroxisome.</title>
        <authorList>
            <person name="Fu X."/>
        </authorList>
    </citation>
    <scope>NUCLEOTIDE SEQUENCE [LARGE SCALE GENOMIC DNA]</scope>
</reference>
<dbReference type="PROSITE" id="PS50007">
    <property type="entry name" value="PIPLC_X_DOMAIN"/>
    <property type="match status" value="1"/>
</dbReference>
<evidence type="ECO:0000256" key="1">
    <source>
        <dbReference type="ARBA" id="ARBA00044953"/>
    </source>
</evidence>
<feature type="signal peptide" evidence="2">
    <location>
        <begin position="1"/>
        <end position="22"/>
    </location>
</feature>
<keyword evidence="5" id="KW-1185">Reference proteome</keyword>
<sequence>MNSVQSALCGFLICVALPLSHSTVPKNTADFFPYIKGNLSAIKWAHAVNSQALLKKALNDSTMMLEADVILGTLNNDTATIPIMAHPPSFTSDLSLSDFLEQVLDFNANSSSKKGIKLDFKTIEVVESSVSILKDLYPKINCPLWFNADILPGPLNTTDTPVDPERFINSTKSFENATLSIGWKTRYGGDIKNASYTQDDINNMIEFVQNNSITQLITFPVRAGIAAQSIDQLKKLTENVHNSTLTLWNGIGDAVDVKNLRVLIKDVGLKRVYVDLPDDLKDQLRLDQLGGGSNIKPLTALSVILIAFAIMF</sequence>
<keyword evidence="2" id="KW-0732">Signal</keyword>
<dbReference type="AlphaFoldDB" id="A0AAN7PJ83"/>
<accession>A0AAN7PJ83</accession>
<feature type="domain" description="Menorin-like" evidence="3">
    <location>
        <begin position="38"/>
        <end position="280"/>
    </location>
</feature>
<gene>
    <name evidence="4" type="ORF">RN001_004070</name>
</gene>
<proteinExistence type="inferred from homology"/>
<evidence type="ECO:0000256" key="2">
    <source>
        <dbReference type="SAM" id="SignalP"/>
    </source>
</evidence>
<evidence type="ECO:0000313" key="5">
    <source>
        <dbReference type="Proteomes" id="UP001353858"/>
    </source>
</evidence>
<comment type="caution">
    <text evidence="4">The sequence shown here is derived from an EMBL/GenBank/DDBJ whole genome shotgun (WGS) entry which is preliminary data.</text>
</comment>
<comment type="similarity">
    <text evidence="1">Belongs to the menorin family.</text>
</comment>
<feature type="chain" id="PRO_5043007652" description="Menorin-like domain-containing protein" evidence="2">
    <location>
        <begin position="23"/>
        <end position="312"/>
    </location>
</feature>
<evidence type="ECO:0000313" key="4">
    <source>
        <dbReference type="EMBL" id="KAK4887799.1"/>
    </source>
</evidence>
<dbReference type="Proteomes" id="UP001353858">
    <property type="component" value="Unassembled WGS sequence"/>
</dbReference>
<name>A0AAN7PJ83_9COLE</name>
<dbReference type="PANTHER" id="PTHR21184:SF6">
    <property type="entry name" value="CONSERVED PLASMA MEMBRANE PROTEIN"/>
    <property type="match status" value="1"/>
</dbReference>
<organism evidence="4 5">
    <name type="scientific">Aquatica leii</name>
    <dbReference type="NCBI Taxonomy" id="1421715"/>
    <lineage>
        <taxon>Eukaryota</taxon>
        <taxon>Metazoa</taxon>
        <taxon>Ecdysozoa</taxon>
        <taxon>Arthropoda</taxon>
        <taxon>Hexapoda</taxon>
        <taxon>Insecta</taxon>
        <taxon>Pterygota</taxon>
        <taxon>Neoptera</taxon>
        <taxon>Endopterygota</taxon>
        <taxon>Coleoptera</taxon>
        <taxon>Polyphaga</taxon>
        <taxon>Elateriformia</taxon>
        <taxon>Elateroidea</taxon>
        <taxon>Lampyridae</taxon>
        <taxon>Luciolinae</taxon>
        <taxon>Aquatica</taxon>
    </lineage>
</organism>
<dbReference type="Pfam" id="PF10223">
    <property type="entry name" value="Menorin_N"/>
    <property type="match status" value="1"/>
</dbReference>